<dbReference type="Gene3D" id="1.25.40.10">
    <property type="entry name" value="Tetratricopeptide repeat domain"/>
    <property type="match status" value="2"/>
</dbReference>
<evidence type="ECO:0000256" key="4">
    <source>
        <dbReference type="SAM" id="MobiDB-lite"/>
    </source>
</evidence>
<feature type="region of interest" description="Disordered" evidence="4">
    <location>
        <begin position="697"/>
        <end position="718"/>
    </location>
</feature>
<evidence type="ECO:0000256" key="2">
    <source>
        <dbReference type="ARBA" id="ARBA00022803"/>
    </source>
</evidence>
<dbReference type="InterPro" id="IPR011990">
    <property type="entry name" value="TPR-like_helical_dom_sf"/>
</dbReference>
<evidence type="ECO:0000313" key="5">
    <source>
        <dbReference type="EMBL" id="KAF7243352.1"/>
    </source>
</evidence>
<dbReference type="InterPro" id="IPR019734">
    <property type="entry name" value="TPR_rpt"/>
</dbReference>
<feature type="compositionally biased region" description="Polar residues" evidence="4">
    <location>
        <begin position="491"/>
        <end position="512"/>
    </location>
</feature>
<dbReference type="PROSITE" id="PS50005">
    <property type="entry name" value="TPR"/>
    <property type="match status" value="1"/>
</dbReference>
<dbReference type="OrthoDB" id="423589at2759"/>
<feature type="region of interest" description="Disordered" evidence="4">
    <location>
        <begin position="417"/>
        <end position="442"/>
    </location>
</feature>
<dbReference type="InterPro" id="IPR013105">
    <property type="entry name" value="TPR_2"/>
</dbReference>
<proteinExistence type="predicted"/>
<reference evidence="5" key="1">
    <citation type="submission" date="2019-07" db="EMBL/GenBank/DDBJ databases">
        <title>Annotation for the trematode Paragonimus miyazaki's.</title>
        <authorList>
            <person name="Choi Y.-J."/>
        </authorList>
    </citation>
    <scope>NUCLEOTIDE SEQUENCE</scope>
    <source>
        <strain evidence="5">Japan</strain>
    </source>
</reference>
<comment type="caution">
    <text evidence="5">The sequence shown here is derived from an EMBL/GenBank/DDBJ whole genome shotgun (WGS) entry which is preliminary data.</text>
</comment>
<protein>
    <recommendedName>
        <fullName evidence="7">Tetratricopeptide repeat protein 5 OB fold domain-containing protein</fullName>
    </recommendedName>
</protein>
<keyword evidence="2 3" id="KW-0802">TPR repeat</keyword>
<dbReference type="Proteomes" id="UP000822476">
    <property type="component" value="Unassembled WGS sequence"/>
</dbReference>
<accession>A0A8S9YLA7</accession>
<evidence type="ECO:0000256" key="1">
    <source>
        <dbReference type="ARBA" id="ARBA00022737"/>
    </source>
</evidence>
<feature type="compositionally biased region" description="Polar residues" evidence="4">
    <location>
        <begin position="417"/>
        <end position="440"/>
    </location>
</feature>
<evidence type="ECO:0000313" key="6">
    <source>
        <dbReference type="Proteomes" id="UP000822476"/>
    </source>
</evidence>
<feature type="region of interest" description="Disordered" evidence="4">
    <location>
        <begin position="485"/>
        <end position="512"/>
    </location>
</feature>
<feature type="compositionally biased region" description="Basic residues" evidence="4">
    <location>
        <begin position="702"/>
        <end position="712"/>
    </location>
</feature>
<keyword evidence="1" id="KW-0677">Repeat</keyword>
<evidence type="ECO:0008006" key="7">
    <source>
        <dbReference type="Google" id="ProtNLM"/>
    </source>
</evidence>
<dbReference type="EMBL" id="JTDE01006515">
    <property type="protein sequence ID" value="KAF7243352.1"/>
    <property type="molecule type" value="Genomic_DNA"/>
</dbReference>
<dbReference type="Pfam" id="PF07719">
    <property type="entry name" value="TPR_2"/>
    <property type="match status" value="1"/>
</dbReference>
<dbReference type="AlphaFoldDB" id="A0A8S9YLA7"/>
<name>A0A8S9YLA7_9TREM</name>
<gene>
    <name evidence="5" type="ORF">EG68_10288</name>
</gene>
<sequence length="899" mass="99472">MYCKKLSHLILLTYSSSFFLHPNRCSNFFGSQVGVLCVRAEPSGTPLSDISTPISSSTPVSRVFARCVQWQLDASLCLVHQLLREYESGLKQLLHLVDVYAKLLDSFGPSSDPSLDDQLVVTRSMWSESIHQLDEVELTVQSGLNTLRSSLETCFMCECLIDRDVRVISEQDLPGQNLSAQGSSTLHHAESEFTRLRQLRKQTMERWNLLLTFSIKQPPFIPMENCTDIALALSNASEAVQNLINFRSQFVNEMVEQYDIFSENDQLWNSSERLNNLIVNVRKVFDCKAERMRKVFEATLTTLKQMEPLFAQASSIEKAKFCYLNGKALNAIQPDMLQPASCETDSTAWTSQAVLWLTRALKFNPQCADSWCELGESCWRQGHPAEATNHFRQALKIAPSHVDALCQLSMALRQLPSSTQAPANRDTSATSVNQPPSSAVENDHLTESLQLAHEAVRHAPTNGNAWSVLGNALLTTYFEHFAPIAPPPVTRGQSGPENRQAGSETTKPVQTATSSQRIMSRCIAAYAQAAKDRCTALEPNFHFNCGMAWHYQDMYANSLRSWLRAMCLDPQWCAPRTCALRLVQFILELVHSVDQVRRELNGACTDVAGDASHGAHEEHKLPMSHTKRLRDLIAPLAPCLHLLTLVNDGGQDEQLELPATVKPTTETSKLTGQQRSAVTRLLGPYWSSAAGDSAASSLLTGTKKHKGKRGKSTRNLPPSCPLTTRPLQLSLFDDLKVGKNMDKVCVGRVVNQLPSDSELVLNLLLLDAQGSPLAVRLCNIGKGLGPVRKDILAIPHPFVEECEIPGCLLRAVLRLNTAFGTPDDPLCKLLNKLNELHLMDAAVPVNETSESLSEPSFIPNMSLRMLRVPIPDILVVNGQPVGSSWTAAPILKHIFFTAV</sequence>
<dbReference type="InterPro" id="IPR038645">
    <property type="entry name" value="TTC5_OB_sf"/>
</dbReference>
<evidence type="ECO:0000256" key="3">
    <source>
        <dbReference type="PROSITE-ProRule" id="PRU00339"/>
    </source>
</evidence>
<feature type="repeat" description="TPR" evidence="3">
    <location>
        <begin position="368"/>
        <end position="401"/>
    </location>
</feature>
<dbReference type="SUPFAM" id="SSF48452">
    <property type="entry name" value="TPR-like"/>
    <property type="match status" value="1"/>
</dbReference>
<dbReference type="SMART" id="SM00028">
    <property type="entry name" value="TPR"/>
    <property type="match status" value="2"/>
</dbReference>
<keyword evidence="6" id="KW-1185">Reference proteome</keyword>
<dbReference type="Gene3D" id="2.40.50.550">
    <property type="match status" value="1"/>
</dbReference>
<organism evidence="5 6">
    <name type="scientific">Paragonimus skrjabini miyazakii</name>
    <dbReference type="NCBI Taxonomy" id="59628"/>
    <lineage>
        <taxon>Eukaryota</taxon>
        <taxon>Metazoa</taxon>
        <taxon>Spiralia</taxon>
        <taxon>Lophotrochozoa</taxon>
        <taxon>Platyhelminthes</taxon>
        <taxon>Trematoda</taxon>
        <taxon>Digenea</taxon>
        <taxon>Plagiorchiida</taxon>
        <taxon>Troglotremata</taxon>
        <taxon>Troglotrematidae</taxon>
        <taxon>Paragonimus</taxon>
    </lineage>
</organism>